<dbReference type="RefSeq" id="WP_006807505.1">
    <property type="nucleotide sequence ID" value="NZ_ADAD01000125.1"/>
</dbReference>
<sequence length="65" mass="7766">MSITELLEKLEKIYDFDEENPLEDEEPDEITEIPITELFKEVINDEENLFKDDEPDNDKKTSYLN</sequence>
<reference evidence="1 2" key="1">
    <citation type="submission" date="2009-10" db="EMBL/GenBank/DDBJ databases">
        <authorList>
            <person name="Harkins D.M."/>
            <person name="Madupu R."/>
            <person name="Durkin A.S."/>
            <person name="Torralba M."/>
            <person name="Methe B."/>
            <person name="Sutton G.G."/>
            <person name="Strausberg R.L."/>
            <person name="Nelson K.E."/>
        </authorList>
    </citation>
    <scope>NUCLEOTIDE SEQUENCE [LARGE SCALE GENOMIC DNA]</scope>
    <source>
        <strain evidence="1 2">F0264</strain>
    </source>
</reference>
<dbReference type="AlphaFoldDB" id="D0GLS0"/>
<accession>D0GLS0</accession>
<protein>
    <submittedName>
        <fullName evidence="1">Uncharacterized protein</fullName>
    </submittedName>
</protein>
<comment type="caution">
    <text evidence="1">The sequence shown here is derived from an EMBL/GenBank/DDBJ whole genome shotgun (WGS) entry which is preliminary data.</text>
</comment>
<name>D0GLS0_9FUSO</name>
<evidence type="ECO:0000313" key="2">
    <source>
        <dbReference type="Proteomes" id="UP000004226"/>
    </source>
</evidence>
<dbReference type="Proteomes" id="UP000004226">
    <property type="component" value="Unassembled WGS sequence"/>
</dbReference>
<gene>
    <name evidence="1" type="ORF">HMPREF0554_1624</name>
</gene>
<keyword evidence="2" id="KW-1185">Reference proteome</keyword>
<proteinExistence type="predicted"/>
<evidence type="ECO:0000313" key="1">
    <source>
        <dbReference type="EMBL" id="EEY34904.1"/>
    </source>
</evidence>
<organism evidence="1 2">
    <name type="scientific">Pseudoleptotrichia goodfellowii F0264</name>
    <dbReference type="NCBI Taxonomy" id="596323"/>
    <lineage>
        <taxon>Bacteria</taxon>
        <taxon>Fusobacteriati</taxon>
        <taxon>Fusobacteriota</taxon>
        <taxon>Fusobacteriia</taxon>
        <taxon>Fusobacteriales</taxon>
        <taxon>Leptotrichiaceae</taxon>
        <taxon>Pseudoleptotrichia</taxon>
    </lineage>
</organism>
<dbReference type="EMBL" id="ADAD01000125">
    <property type="protein sequence ID" value="EEY34904.1"/>
    <property type="molecule type" value="Genomic_DNA"/>
</dbReference>